<evidence type="ECO:0000313" key="2">
    <source>
        <dbReference type="EMBL" id="MBL4937926.1"/>
    </source>
</evidence>
<proteinExistence type="predicted"/>
<sequence>MKKGFTLIEVIITISILFIIASISLINISNLEKQKNDTDVELCKSMILGTVNDAKQYCRENNKSGYILFNVAESKIGFYSSNKRIESFVLPEDVNIYSINTNGSRIDIDKFGFTSDAGTIKLRDKRGSLYTITINVGAGYVEIK</sequence>
<comment type="caution">
    <text evidence="2">The sequence shown here is derived from an EMBL/GenBank/DDBJ whole genome shotgun (WGS) entry which is preliminary data.</text>
</comment>
<dbReference type="Proteomes" id="UP000632377">
    <property type="component" value="Unassembled WGS sequence"/>
</dbReference>
<dbReference type="NCBIfam" id="TIGR02532">
    <property type="entry name" value="IV_pilin_GFxxxE"/>
    <property type="match status" value="1"/>
</dbReference>
<feature type="transmembrane region" description="Helical" evidence="1">
    <location>
        <begin position="6"/>
        <end position="26"/>
    </location>
</feature>
<dbReference type="SUPFAM" id="SSF54523">
    <property type="entry name" value="Pili subunits"/>
    <property type="match status" value="1"/>
</dbReference>
<dbReference type="RefSeq" id="WP_202750667.1">
    <property type="nucleotide sequence ID" value="NZ_JAESWC010000018.1"/>
</dbReference>
<evidence type="ECO:0000313" key="3">
    <source>
        <dbReference type="Proteomes" id="UP000632377"/>
    </source>
</evidence>
<name>A0ABS1TH35_9CLOT</name>
<dbReference type="Pfam" id="PF07963">
    <property type="entry name" value="N_methyl"/>
    <property type="match status" value="1"/>
</dbReference>
<accession>A0ABS1TH35</accession>
<dbReference type="Gene3D" id="3.30.700.10">
    <property type="entry name" value="Glycoprotein, Type 4 Pilin"/>
    <property type="match status" value="1"/>
</dbReference>
<gene>
    <name evidence="2" type="ORF">JK636_19640</name>
</gene>
<organism evidence="2 3">
    <name type="scientific">Clostridium rhizosphaerae</name>
    <dbReference type="NCBI Taxonomy" id="2803861"/>
    <lineage>
        <taxon>Bacteria</taxon>
        <taxon>Bacillati</taxon>
        <taxon>Bacillota</taxon>
        <taxon>Clostridia</taxon>
        <taxon>Eubacteriales</taxon>
        <taxon>Clostridiaceae</taxon>
        <taxon>Clostridium</taxon>
    </lineage>
</organism>
<dbReference type="InterPro" id="IPR012902">
    <property type="entry name" value="N_methyl_site"/>
</dbReference>
<reference evidence="2 3" key="1">
    <citation type="submission" date="2021-01" db="EMBL/GenBank/DDBJ databases">
        <title>Genome public.</title>
        <authorList>
            <person name="Liu C."/>
            <person name="Sun Q."/>
        </authorList>
    </citation>
    <scope>NUCLEOTIDE SEQUENCE [LARGE SCALE GENOMIC DNA]</scope>
    <source>
        <strain evidence="2 3">YIM B02515</strain>
    </source>
</reference>
<dbReference type="PROSITE" id="PS00409">
    <property type="entry name" value="PROKAR_NTER_METHYL"/>
    <property type="match status" value="1"/>
</dbReference>
<keyword evidence="1" id="KW-0812">Transmembrane</keyword>
<dbReference type="EMBL" id="JAESWC010000018">
    <property type="protein sequence ID" value="MBL4937926.1"/>
    <property type="molecule type" value="Genomic_DNA"/>
</dbReference>
<keyword evidence="1" id="KW-0472">Membrane</keyword>
<protein>
    <submittedName>
        <fullName evidence="2">Prepilin-type N-terminal cleavage/methylation domain-containing protein</fullName>
    </submittedName>
</protein>
<keyword evidence="1" id="KW-1133">Transmembrane helix</keyword>
<dbReference type="InterPro" id="IPR045584">
    <property type="entry name" value="Pilin-like"/>
</dbReference>
<evidence type="ECO:0000256" key="1">
    <source>
        <dbReference type="SAM" id="Phobius"/>
    </source>
</evidence>
<keyword evidence="3" id="KW-1185">Reference proteome</keyword>